<keyword evidence="3" id="KW-0238">DNA-binding</keyword>
<dbReference type="SMART" id="SM00420">
    <property type="entry name" value="HTH_DEOR"/>
    <property type="match status" value="1"/>
</dbReference>
<evidence type="ECO:0000313" key="7">
    <source>
        <dbReference type="Proteomes" id="UP000199205"/>
    </source>
</evidence>
<dbReference type="PANTHER" id="PTHR30363:SF4">
    <property type="entry name" value="GLYCEROL-3-PHOSPHATE REGULON REPRESSOR"/>
    <property type="match status" value="1"/>
</dbReference>
<keyword evidence="1" id="KW-0678">Repressor</keyword>
<dbReference type="SUPFAM" id="SSF100950">
    <property type="entry name" value="NagB/RpiA/CoA transferase-like"/>
    <property type="match status" value="1"/>
</dbReference>
<reference evidence="6 7" key="1">
    <citation type="submission" date="2016-08" db="EMBL/GenBank/DDBJ databases">
        <authorList>
            <person name="Seilhamer J.J."/>
        </authorList>
    </citation>
    <scope>NUCLEOTIDE SEQUENCE [LARGE SCALE GENOMIC DNA]</scope>
    <source>
        <strain evidence="6 7">P1-7</strain>
    </source>
</reference>
<dbReference type="Pfam" id="PF00455">
    <property type="entry name" value="DeoRC"/>
    <property type="match status" value="1"/>
</dbReference>
<evidence type="ECO:0000259" key="5">
    <source>
        <dbReference type="PROSITE" id="PS51000"/>
    </source>
</evidence>
<dbReference type="InterPro" id="IPR036390">
    <property type="entry name" value="WH_DNA-bd_sf"/>
</dbReference>
<dbReference type="Proteomes" id="UP000199205">
    <property type="component" value="Unassembled WGS sequence"/>
</dbReference>
<dbReference type="PANTHER" id="PTHR30363">
    <property type="entry name" value="HTH-TYPE TRANSCRIPTIONAL REGULATOR SRLR-RELATED"/>
    <property type="match status" value="1"/>
</dbReference>
<organism evidence="6 7">
    <name type="scientific">Rhizobium lusitanum</name>
    <dbReference type="NCBI Taxonomy" id="293958"/>
    <lineage>
        <taxon>Bacteria</taxon>
        <taxon>Pseudomonadati</taxon>
        <taxon>Pseudomonadota</taxon>
        <taxon>Alphaproteobacteria</taxon>
        <taxon>Hyphomicrobiales</taxon>
        <taxon>Rhizobiaceae</taxon>
        <taxon>Rhizobium/Agrobacterium group</taxon>
        <taxon>Rhizobium</taxon>
    </lineage>
</organism>
<dbReference type="SMART" id="SM01134">
    <property type="entry name" value="DeoRC"/>
    <property type="match status" value="1"/>
</dbReference>
<dbReference type="InterPro" id="IPR014036">
    <property type="entry name" value="DeoR-like_C"/>
</dbReference>
<dbReference type="EMBL" id="FMAF01000001">
    <property type="protein sequence ID" value="SCB09489.1"/>
    <property type="molecule type" value="Genomic_DNA"/>
</dbReference>
<keyword evidence="4" id="KW-0804">Transcription</keyword>
<accession>A0A1C3U209</accession>
<dbReference type="AlphaFoldDB" id="A0A1C3U209"/>
<dbReference type="PROSITE" id="PS00894">
    <property type="entry name" value="HTH_DEOR_1"/>
    <property type="match status" value="1"/>
</dbReference>
<dbReference type="PROSITE" id="PS51000">
    <property type="entry name" value="HTH_DEOR_2"/>
    <property type="match status" value="1"/>
</dbReference>
<proteinExistence type="predicted"/>
<evidence type="ECO:0000256" key="1">
    <source>
        <dbReference type="ARBA" id="ARBA00022491"/>
    </source>
</evidence>
<dbReference type="InterPro" id="IPR037171">
    <property type="entry name" value="NagB/RpiA_transferase-like"/>
</dbReference>
<keyword evidence="2" id="KW-0805">Transcription regulation</keyword>
<dbReference type="OrthoDB" id="9814815at2"/>
<evidence type="ECO:0000313" key="6">
    <source>
        <dbReference type="EMBL" id="SCB09489.1"/>
    </source>
</evidence>
<evidence type="ECO:0000256" key="3">
    <source>
        <dbReference type="ARBA" id="ARBA00023125"/>
    </source>
</evidence>
<feature type="domain" description="HTH deoR-type" evidence="5">
    <location>
        <begin position="3"/>
        <end position="58"/>
    </location>
</feature>
<dbReference type="GO" id="GO:0003700">
    <property type="term" value="F:DNA-binding transcription factor activity"/>
    <property type="evidence" value="ECO:0007669"/>
    <property type="project" value="InterPro"/>
</dbReference>
<dbReference type="InterPro" id="IPR050313">
    <property type="entry name" value="Carb_Metab_HTH_regulators"/>
</dbReference>
<dbReference type="PRINTS" id="PR00037">
    <property type="entry name" value="HTHLACR"/>
</dbReference>
<evidence type="ECO:0000256" key="2">
    <source>
        <dbReference type="ARBA" id="ARBA00023015"/>
    </source>
</evidence>
<evidence type="ECO:0000256" key="4">
    <source>
        <dbReference type="ARBA" id="ARBA00023163"/>
    </source>
</evidence>
<dbReference type="InterPro" id="IPR018356">
    <property type="entry name" value="Tscrpt_reg_HTH_DeoR_CS"/>
</dbReference>
<protein>
    <submittedName>
        <fullName evidence="6">Transcriptional regulator, DeoR family</fullName>
    </submittedName>
</protein>
<sequence>MLTGQRKALILDILRRDGQVIAKALADDLGLSEDTIRRDLREMAGEKLLKRVHGGALPLSPDLPDFSARQSVSSDEKRRLGAHAAGMVRPGQTVFLDGGTTNAEIVRHLPKDLPVTIVTHSPTIAGELEHHSAADVILIGGKLYKHSMVATGAVAMAAIASIRADTFFLGVTAIHPARGFSTGDFEEAAIKRHIAQCSAETYVLATREKLNAASPCQILPMTSVSGLIVSSDVPEESLAPYRDAEVSLLTA</sequence>
<dbReference type="RefSeq" id="WP_037194360.1">
    <property type="nucleotide sequence ID" value="NZ_FMAF01000001.1"/>
</dbReference>
<dbReference type="Gene3D" id="3.40.50.1360">
    <property type="match status" value="1"/>
</dbReference>
<dbReference type="GO" id="GO:0003677">
    <property type="term" value="F:DNA binding"/>
    <property type="evidence" value="ECO:0007669"/>
    <property type="project" value="UniProtKB-KW"/>
</dbReference>
<dbReference type="SUPFAM" id="SSF46785">
    <property type="entry name" value="Winged helix' DNA-binding domain"/>
    <property type="match status" value="1"/>
</dbReference>
<name>A0A1C3U209_9HYPH</name>
<dbReference type="InterPro" id="IPR001034">
    <property type="entry name" value="DeoR_HTH"/>
</dbReference>
<gene>
    <name evidence="6" type="ORF">GA0061101_101363</name>
</gene>
<dbReference type="Pfam" id="PF08220">
    <property type="entry name" value="HTH_DeoR"/>
    <property type="match status" value="1"/>
</dbReference>